<dbReference type="PANTHER" id="PTHR42734">
    <property type="entry name" value="METAL TRANSPORT SYSTEM ATP-BINDING PROTEIN TM_0124-RELATED"/>
    <property type="match status" value="1"/>
</dbReference>
<dbReference type="EMBL" id="CP014774">
    <property type="protein sequence ID" value="ANB53999.1"/>
    <property type="molecule type" value="Genomic_DNA"/>
</dbReference>
<dbReference type="InterPro" id="IPR003439">
    <property type="entry name" value="ABC_transporter-like_ATP-bd"/>
</dbReference>
<reference evidence="13 18" key="4">
    <citation type="submission" date="2018-03" db="EMBL/GenBank/DDBJ databases">
        <title>Aeromonas veronii whole genome sequencing and analysis.</title>
        <authorList>
            <person name="Xie H."/>
            <person name="Liu T."/>
            <person name="Wang K."/>
        </authorList>
    </citation>
    <scope>NUCLEOTIDE SEQUENCE [LARGE SCALE GENOMIC DNA]</scope>
    <source>
        <strain evidence="13 18">XH.VA.1</strain>
    </source>
</reference>
<evidence type="ECO:0000256" key="2">
    <source>
        <dbReference type="ARBA" id="ARBA00022475"/>
    </source>
</evidence>
<dbReference type="CDD" id="cd03235">
    <property type="entry name" value="ABC_Metallic_Cations"/>
    <property type="match status" value="1"/>
</dbReference>
<keyword evidence="7" id="KW-1278">Translocase</keyword>
<feature type="region of interest" description="Disordered" evidence="10">
    <location>
        <begin position="233"/>
        <end position="258"/>
    </location>
</feature>
<dbReference type="SMART" id="SM00382">
    <property type="entry name" value="AAA"/>
    <property type="match status" value="1"/>
</dbReference>
<accession>A0A653LD49</accession>
<dbReference type="OMA" id="GHDHVHP"/>
<keyword evidence="19" id="KW-1185">Reference proteome</keyword>
<evidence type="ECO:0000313" key="19">
    <source>
        <dbReference type="Proteomes" id="UP000323129"/>
    </source>
</evidence>
<dbReference type="GO" id="GO:0006829">
    <property type="term" value="P:zinc ion transport"/>
    <property type="evidence" value="ECO:0007669"/>
    <property type="project" value="UniProtKB-KW"/>
</dbReference>
<dbReference type="NCBIfam" id="NF007090">
    <property type="entry name" value="PRK09544.1"/>
    <property type="match status" value="1"/>
</dbReference>
<reference evidence="14" key="5">
    <citation type="journal article" date="2019" name="PLoS ONE">
        <title>Identification and characterization of putative Aeromonas spp. T3SS effectors.</title>
        <authorList>
            <person name="Rangel L.T."/>
            <person name="Marden J."/>
            <person name="Colston S."/>
            <person name="Setubal J.C."/>
            <person name="Graf J."/>
            <person name="Gogarten J.P."/>
        </authorList>
    </citation>
    <scope>NUCLEOTIDE SEQUENCE</scope>
    <source>
        <strain evidence="14">BAQ071013-135</strain>
    </source>
</reference>
<evidence type="ECO:0000256" key="1">
    <source>
        <dbReference type="ARBA" id="ARBA00022448"/>
    </source>
</evidence>
<feature type="domain" description="ABC transporter" evidence="11">
    <location>
        <begin position="5"/>
        <end position="219"/>
    </location>
</feature>
<proteinExistence type="predicted"/>
<evidence type="ECO:0000313" key="12">
    <source>
        <dbReference type="EMBL" id="ANB53999.1"/>
    </source>
</evidence>
<dbReference type="EMBL" id="CABWLC010000021">
    <property type="protein sequence ID" value="VXA89214.1"/>
    <property type="molecule type" value="Genomic_DNA"/>
</dbReference>
<gene>
    <name evidence="12" type="primary">znuC</name>
    <name evidence="16" type="ORF">AERO8C_80132</name>
    <name evidence="14" type="ORF">CF123_17190</name>
    <name evidence="15" type="ORF">CJF24_08530</name>
    <name evidence="13" type="ORF">DAA48_05945</name>
    <name evidence="12" type="ORF">WM43_15725</name>
</gene>
<dbReference type="STRING" id="654.AMS64_04145"/>
<evidence type="ECO:0000256" key="3">
    <source>
        <dbReference type="ARBA" id="ARBA00022741"/>
    </source>
</evidence>
<dbReference type="PROSITE" id="PS00211">
    <property type="entry name" value="ABC_TRANSPORTER_1"/>
    <property type="match status" value="1"/>
</dbReference>
<dbReference type="InterPro" id="IPR003593">
    <property type="entry name" value="AAA+_ATPase"/>
</dbReference>
<evidence type="ECO:0000259" key="11">
    <source>
        <dbReference type="PROSITE" id="PS50893"/>
    </source>
</evidence>
<evidence type="ECO:0000256" key="6">
    <source>
        <dbReference type="ARBA" id="ARBA00022906"/>
    </source>
</evidence>
<evidence type="ECO:0000256" key="4">
    <source>
        <dbReference type="ARBA" id="ARBA00022833"/>
    </source>
</evidence>
<dbReference type="RefSeq" id="WP_005354861.1">
    <property type="nucleotide sequence ID" value="NZ_AP027933.1"/>
</dbReference>
<evidence type="ECO:0000256" key="10">
    <source>
        <dbReference type="SAM" id="MobiDB-lite"/>
    </source>
</evidence>
<evidence type="ECO:0000313" key="17">
    <source>
        <dbReference type="Proteomes" id="UP000076809"/>
    </source>
</evidence>
<dbReference type="AlphaFoldDB" id="A0A142E0E2"/>
<evidence type="ECO:0000256" key="9">
    <source>
        <dbReference type="ARBA" id="ARBA00023136"/>
    </source>
</evidence>
<keyword evidence="5 13" id="KW-0067">ATP-binding</keyword>
<keyword evidence="2" id="KW-1003">Cell membrane</keyword>
<protein>
    <submittedName>
        <fullName evidence="12">Mn2+/Zn2+ABC transporter ATP-binding protein</fullName>
    </submittedName>
    <submittedName>
        <fullName evidence="13">Zinc ABC transporter ATP-binding protein ZnuC</fullName>
    </submittedName>
    <submittedName>
        <fullName evidence="16">Zinc transporter subunit: ATP-binding component of ABC superfamily</fullName>
    </submittedName>
</protein>
<keyword evidence="9" id="KW-0472">Membrane</keyword>
<dbReference type="eggNOG" id="COG1121">
    <property type="taxonomic scope" value="Bacteria"/>
</dbReference>
<dbReference type="KEGG" id="avo:AMS64_04145"/>
<dbReference type="InterPro" id="IPR050153">
    <property type="entry name" value="Metal_Ion_Import_ABC"/>
</dbReference>
<dbReference type="Proteomes" id="UP000076809">
    <property type="component" value="Chromosome"/>
</dbReference>
<evidence type="ECO:0000313" key="18">
    <source>
        <dbReference type="Proteomes" id="UP000241986"/>
    </source>
</evidence>
<dbReference type="GO" id="GO:0016887">
    <property type="term" value="F:ATP hydrolysis activity"/>
    <property type="evidence" value="ECO:0007669"/>
    <property type="project" value="InterPro"/>
</dbReference>
<dbReference type="Gene3D" id="3.40.50.300">
    <property type="entry name" value="P-loop containing nucleotide triphosphate hydrolases"/>
    <property type="match status" value="1"/>
</dbReference>
<sequence>MSQLVELKEVSLSFDGRSVLDKVSFTLNKGKITTLVGPNGAGKSTLSKLVLGLLTPDSGKITRSRDLRVGYVPQRLYLDPTLPLTVRRFLQLGKNSRLSIEEALARVGAEGLLENRMQKLSGGEMQRVLLARALLVKPELLVLDEPVQGVDITGQIELYALIGQLAAEFNCAVLMVSHDLHLVMASTHEVICLNRHVCCHGEPESVARHPEFARLFGRPEQEVLAVYTHHHHCDGEHHHHEPQAPVIRLPSRNNAHSK</sequence>
<name>A0A142E0E2_AERVE</name>
<dbReference type="PROSITE" id="PS50893">
    <property type="entry name" value="ABC_TRANSPORTER_2"/>
    <property type="match status" value="1"/>
</dbReference>
<dbReference type="InterPro" id="IPR027417">
    <property type="entry name" value="P-loop_NTPase"/>
</dbReference>
<dbReference type="FunFam" id="3.40.50.300:FF:000392">
    <property type="entry name" value="Zinc import ATP-binding protein ZnuC"/>
    <property type="match status" value="1"/>
</dbReference>
<evidence type="ECO:0000256" key="7">
    <source>
        <dbReference type="ARBA" id="ARBA00022967"/>
    </source>
</evidence>
<dbReference type="SUPFAM" id="SSF52540">
    <property type="entry name" value="P-loop containing nucleoside triphosphate hydrolases"/>
    <property type="match status" value="1"/>
</dbReference>
<feature type="compositionally biased region" description="Basic and acidic residues" evidence="10">
    <location>
        <begin position="233"/>
        <end position="242"/>
    </location>
</feature>
<evidence type="ECO:0000256" key="5">
    <source>
        <dbReference type="ARBA" id="ARBA00022840"/>
    </source>
</evidence>
<evidence type="ECO:0000256" key="8">
    <source>
        <dbReference type="ARBA" id="ARBA00023065"/>
    </source>
</evidence>
<evidence type="ECO:0000313" key="16">
    <source>
        <dbReference type="EMBL" id="VXA89214.1"/>
    </source>
</evidence>
<dbReference type="GO" id="GO:0010043">
    <property type="term" value="P:response to zinc ion"/>
    <property type="evidence" value="ECO:0007669"/>
    <property type="project" value="TreeGrafter"/>
</dbReference>
<keyword evidence="8" id="KW-0406">Ion transport</keyword>
<dbReference type="EMBL" id="PDXJ01000024">
    <property type="protein sequence ID" value="TND52142.1"/>
    <property type="molecule type" value="Genomic_DNA"/>
</dbReference>
<dbReference type="PANTHER" id="PTHR42734:SF9">
    <property type="entry name" value="ZINC IMPORT ATP-BINDING PROTEIN ZNUC"/>
    <property type="match status" value="1"/>
</dbReference>
<dbReference type="GO" id="GO:0005524">
    <property type="term" value="F:ATP binding"/>
    <property type="evidence" value="ECO:0007669"/>
    <property type="project" value="UniProtKB-KW"/>
</dbReference>
<reference evidence="15 19" key="2">
    <citation type="submission" date="2017-08" db="EMBL/GenBank/DDBJ databases">
        <title>Aeromonas veronii bv sobria strain NS22 whole genome sequencing.</title>
        <authorList>
            <person name="Katharios P."/>
            <person name="Ha V.Q."/>
            <person name="Smyrli M."/>
        </authorList>
    </citation>
    <scope>NUCLEOTIDE SEQUENCE [LARGE SCALE GENOMIC DNA]</scope>
    <source>
        <strain evidence="15 19">NS22</strain>
    </source>
</reference>
<dbReference type="GeneID" id="60786550"/>
<reference evidence="16 20" key="6">
    <citation type="submission" date="2019-10" db="EMBL/GenBank/DDBJ databases">
        <authorList>
            <person name="Karimi E."/>
        </authorList>
    </citation>
    <scope>NUCLEOTIDE SEQUENCE [LARGE SCALE GENOMIC DNA]</scope>
    <source>
        <strain evidence="16">Aeromonas sp. 8C</strain>
    </source>
</reference>
<dbReference type="InterPro" id="IPR017871">
    <property type="entry name" value="ABC_transporter-like_CS"/>
</dbReference>
<keyword evidence="4" id="KW-0862">Zinc</keyword>
<dbReference type="EMBL" id="NQMC01000020">
    <property type="protein sequence ID" value="TYD45464.1"/>
    <property type="molecule type" value="Genomic_DNA"/>
</dbReference>
<evidence type="ECO:0000313" key="15">
    <source>
        <dbReference type="EMBL" id="TYD45464.1"/>
    </source>
</evidence>
<dbReference type="EMBL" id="PZKL01000015">
    <property type="protein sequence ID" value="PTH82100.1"/>
    <property type="molecule type" value="Genomic_DNA"/>
</dbReference>
<evidence type="ECO:0000313" key="13">
    <source>
        <dbReference type="EMBL" id="PTH82100.1"/>
    </source>
</evidence>
<organism evidence="13 18">
    <name type="scientific">Aeromonas veronii</name>
    <dbReference type="NCBI Taxonomy" id="654"/>
    <lineage>
        <taxon>Bacteria</taxon>
        <taxon>Pseudomonadati</taxon>
        <taxon>Pseudomonadota</taxon>
        <taxon>Gammaproteobacteria</taxon>
        <taxon>Aeromonadales</taxon>
        <taxon>Aeromonadaceae</taxon>
        <taxon>Aeromonas</taxon>
    </lineage>
</organism>
<keyword evidence="6" id="KW-0864">Zinc transport</keyword>
<dbReference type="Proteomes" id="UP000241986">
    <property type="component" value="Unassembled WGS sequence"/>
</dbReference>
<keyword evidence="3" id="KW-0547">Nucleotide-binding</keyword>
<evidence type="ECO:0000313" key="14">
    <source>
        <dbReference type="EMBL" id="TND52142.1"/>
    </source>
</evidence>
<keyword evidence="1" id="KW-0813">Transport</keyword>
<reference evidence="12 17" key="1">
    <citation type="journal article" date="2016" name="J. Clin. Microbiol.">
        <title>Detection and Whole-Genome Sequencing of Carbapenemase-Producing Aeromonas hydrophila Isolates from Routine Perirectal Surveillance Culture.</title>
        <authorList>
            <person name="Hughes H.Y."/>
            <person name="Conlan S.P."/>
            <person name="Lau A.F."/>
            <person name="Dekker J.P."/>
            <person name="Michelin A.V."/>
            <person name="Youn J.H."/>
            <person name="Henderson D.K."/>
            <person name="Frank K.M."/>
            <person name="Segre J.A."/>
            <person name="Palmore T.N."/>
        </authorList>
    </citation>
    <scope>NUCLEOTIDE SEQUENCE [LARGE SCALE GENOMIC DNA]</scope>
    <source>
        <strain evidence="12 17">AVNIH1</strain>
    </source>
</reference>
<evidence type="ECO:0000313" key="20">
    <source>
        <dbReference type="Proteomes" id="UP000439123"/>
    </source>
</evidence>
<dbReference type="Proteomes" id="UP000323129">
    <property type="component" value="Unassembled WGS sequence"/>
</dbReference>
<dbReference type="Proteomes" id="UP000439123">
    <property type="component" value="Unassembled WGS sequence"/>
</dbReference>
<dbReference type="Proteomes" id="UP000796104">
    <property type="component" value="Unassembled WGS sequence"/>
</dbReference>
<accession>A0A142E0E2</accession>
<reference evidence="14" key="3">
    <citation type="submission" date="2017-10" db="EMBL/GenBank/DDBJ databases">
        <authorList>
            <person name="Colston S.M."/>
            <person name="Graf J."/>
        </authorList>
    </citation>
    <scope>NUCLEOTIDE SEQUENCE</scope>
    <source>
        <strain evidence="14">BAQ071013-135</strain>
    </source>
</reference>
<dbReference type="Pfam" id="PF00005">
    <property type="entry name" value="ABC_tran"/>
    <property type="match status" value="1"/>
</dbReference>